<evidence type="ECO:0000313" key="1">
    <source>
        <dbReference type="EMBL" id="MCJ2187375.1"/>
    </source>
</evidence>
<proteinExistence type="predicted"/>
<comment type="caution">
    <text evidence="1">The sequence shown here is derived from an EMBL/GenBank/DDBJ whole genome shotgun (WGS) entry which is preliminary data.</text>
</comment>
<organism evidence="1 2">
    <name type="scientific">Novosphingobium beihaiensis</name>
    <dbReference type="NCBI Taxonomy" id="2930389"/>
    <lineage>
        <taxon>Bacteria</taxon>
        <taxon>Pseudomonadati</taxon>
        <taxon>Pseudomonadota</taxon>
        <taxon>Alphaproteobacteria</taxon>
        <taxon>Sphingomonadales</taxon>
        <taxon>Sphingomonadaceae</taxon>
        <taxon>Novosphingobium</taxon>
    </lineage>
</organism>
<gene>
    <name evidence="1" type="ORF">MTR66_11205</name>
</gene>
<dbReference type="EMBL" id="JALHLG010000013">
    <property type="protein sequence ID" value="MCJ2187375.1"/>
    <property type="molecule type" value="Genomic_DNA"/>
</dbReference>
<evidence type="ECO:0000313" key="2">
    <source>
        <dbReference type="Proteomes" id="UP001202281"/>
    </source>
</evidence>
<dbReference type="RefSeq" id="WP_243920963.1">
    <property type="nucleotide sequence ID" value="NZ_JALHLG010000013.1"/>
</dbReference>
<dbReference type="Proteomes" id="UP001202281">
    <property type="component" value="Unassembled WGS sequence"/>
</dbReference>
<sequence>MLGDQAPQPEALGWEAYNGEELWSEDWLAFAEIAFQAGAFSGAPLRRLRDVPQVSDQEDSNEDLRAFSVHHLMRLFLQLDAAANEEALLFLPPGDEEILSQLSAFAKSSPHRPPLDLPDLDSTRYDSDARSITLLAFQPPDTQSIIPVRKDAAVRKYAESVMELWALPDPVERERNAVKAMREVIQADEVRGWAANAFEAVSWGLKPLSWLGVPLVGAVGDVRDVANVVHERERKSRNWLLIRTMMNDISLSDYLRRTDNL</sequence>
<accession>A0ABT0BQP7</accession>
<name>A0ABT0BQP7_9SPHN</name>
<protein>
    <submittedName>
        <fullName evidence="1">Uncharacterized protein</fullName>
    </submittedName>
</protein>
<reference evidence="1 2" key="1">
    <citation type="submission" date="2022-04" db="EMBL/GenBank/DDBJ databases">
        <title>Identification of a novel bacterium isolated from mangrove sediments.</title>
        <authorList>
            <person name="Pan X."/>
        </authorList>
    </citation>
    <scope>NUCLEOTIDE SEQUENCE [LARGE SCALE GENOMIC DNA]</scope>
    <source>
        <strain evidence="1 2">B2638</strain>
    </source>
</reference>
<keyword evidence="2" id="KW-1185">Reference proteome</keyword>